<accession>T0GZH4</accession>
<dbReference type="eggNOG" id="COG0507">
    <property type="taxonomic scope" value="Bacteria"/>
</dbReference>
<name>T0GZH4_9SPHN</name>
<sequence length="506" mass="56339">MKAEQVSPEVMLAEDIAGFTHDPLSYARYAFPWGEAALVDVNGPREWQGDVLNAIGLHLRNPGTRHEPLRIAIASGHGIGKSALISMIVDWATDTCENTRVVLTANTEAQLRTKTWPEVIKWRLLSITASWWKATKTGLFSLFAGYSESWRCDAVTWSEQNTEAFAGLHNKGSRIVIIFDEASNIADKVWEVTEGALTDENTEIIWIAFGNPTRNTGRFRECFGRYRHLWKTRQIDSRTVEGTNKKFLQEMVDTYGADSDIVKVRVRGIFPSASSMQFIGTDLVEAAQQRQPVVLANDPLIYGVDCARFGDDASVLAKRQGRDARSRPWKKWRGVDTMTLAGDIALEAQKDHPDAIMVDVGAMGAGVVDRLRQLLPGTLIVEVNFGGKGRDTAWAAGVTIRTANKRAEIWSSMRAWLEHGAIPADDEELKDDLTNPEYTFDQDQRIVLEKKEHMKARGLPSPDRGDALACTFAQPVAPKVPKSRDPASYIPRPVSGHYDRYAELGD</sequence>
<protein>
    <submittedName>
        <fullName evidence="1">Terminase</fullName>
    </submittedName>
</protein>
<dbReference type="PATRIC" id="fig|1114964.3.peg.164"/>
<organism evidence="1 2">
    <name type="scientific">Sphingobium baderi LL03</name>
    <dbReference type="NCBI Taxonomy" id="1114964"/>
    <lineage>
        <taxon>Bacteria</taxon>
        <taxon>Pseudomonadati</taxon>
        <taxon>Pseudomonadota</taxon>
        <taxon>Alphaproteobacteria</taxon>
        <taxon>Sphingomonadales</taxon>
        <taxon>Sphingomonadaceae</taxon>
        <taxon>Sphingobium</taxon>
    </lineage>
</organism>
<dbReference type="OrthoDB" id="9775154at2"/>
<evidence type="ECO:0000313" key="2">
    <source>
        <dbReference type="Proteomes" id="UP000015524"/>
    </source>
</evidence>
<dbReference type="Gene3D" id="3.30.420.240">
    <property type="match status" value="1"/>
</dbReference>
<dbReference type="RefSeq" id="WP_021243213.1">
    <property type="nucleotide sequence ID" value="NZ_ATIB01000017.1"/>
</dbReference>
<dbReference type="AlphaFoldDB" id="T0GZH4"/>
<proteinExistence type="predicted"/>
<keyword evidence="2" id="KW-1185">Reference proteome</keyword>
<evidence type="ECO:0000313" key="1">
    <source>
        <dbReference type="EMBL" id="EQB06132.1"/>
    </source>
</evidence>
<dbReference type="EMBL" id="ATIB01000017">
    <property type="protein sequence ID" value="EQB06132.1"/>
    <property type="molecule type" value="Genomic_DNA"/>
</dbReference>
<dbReference type="Proteomes" id="UP000015524">
    <property type="component" value="Unassembled WGS sequence"/>
</dbReference>
<dbReference type="Gene3D" id="3.40.50.300">
    <property type="entry name" value="P-loop containing nucleotide triphosphate hydrolases"/>
    <property type="match status" value="1"/>
</dbReference>
<dbReference type="InterPro" id="IPR027417">
    <property type="entry name" value="P-loop_NTPase"/>
</dbReference>
<gene>
    <name evidence="1" type="ORF">L485_00945</name>
</gene>
<reference evidence="1 2" key="1">
    <citation type="journal article" date="2013" name="Genome Announc.">
        <title>Draft Genome Sequence of a Hexachlorocyclohexane-Degrading Bacterium, Sphingobium baderi Strain LL03T.</title>
        <authorList>
            <person name="Kaur J."/>
            <person name="Verma H."/>
            <person name="Tripathi C."/>
            <person name="Khurana J.P."/>
            <person name="Lal R."/>
        </authorList>
    </citation>
    <scope>NUCLEOTIDE SEQUENCE [LARGE SCALE GENOMIC DNA]</scope>
    <source>
        <strain evidence="1 2">LL03</strain>
    </source>
</reference>
<comment type="caution">
    <text evidence="1">The sequence shown here is derived from an EMBL/GenBank/DDBJ whole genome shotgun (WGS) entry which is preliminary data.</text>
</comment>